<evidence type="ECO:0000313" key="2">
    <source>
        <dbReference type="Proteomes" id="UP000248329"/>
    </source>
</evidence>
<organism evidence="1 2">
    <name type="scientific">Candidatus Methanogaster sp</name>
    <dbReference type="NCBI Taxonomy" id="3386292"/>
    <lineage>
        <taxon>Archaea</taxon>
        <taxon>Methanobacteriati</taxon>
        <taxon>Methanobacteriota</taxon>
        <taxon>Stenosarchaea group</taxon>
        <taxon>Methanomicrobia</taxon>
        <taxon>Methanosarcinales</taxon>
        <taxon>ANME-2 cluster</taxon>
        <taxon>Candidatus Methanogasteraceae</taxon>
        <taxon>Candidatus Methanogaster</taxon>
    </lineage>
</organism>
<accession>A0AC61L3W0</accession>
<dbReference type="Proteomes" id="UP000248329">
    <property type="component" value="Unassembled WGS sequence"/>
</dbReference>
<sequence>MEKKTSSNITSTTIEDDTGYQSTLAFILLTDVVDGRSIYEDMNSLSDNELNEKIKNVIRYTFRRRVLDELYGTEVGSGDLTESAEGLSDKRWNAVLKRSDIKWDEYRKYTYEFERDKCKGFFTSGKGAEVDMFFAEYTDKVHSDSGALIYMKDGRKIPLSSGLLHRINTIFEIGEKPGISLTERMKKTSFEEHTKRAERDLYEK</sequence>
<name>A0AC61L3W0_9EURY</name>
<proteinExistence type="predicted"/>
<reference evidence="1" key="1">
    <citation type="submission" date="2018-01" db="EMBL/GenBank/DDBJ databases">
        <authorList>
            <person name="Krukenberg V."/>
        </authorList>
    </citation>
    <scope>NUCLEOTIDE SEQUENCE</scope>
    <source>
        <strain evidence="1">E20ANME2</strain>
    </source>
</reference>
<dbReference type="EMBL" id="PQXF01000008">
    <property type="protein sequence ID" value="PXF61137.1"/>
    <property type="molecule type" value="Genomic_DNA"/>
</dbReference>
<evidence type="ECO:0000313" key="1">
    <source>
        <dbReference type="EMBL" id="PXF61137.1"/>
    </source>
</evidence>
<protein>
    <submittedName>
        <fullName evidence="1">Uncharacterized protein</fullName>
    </submittedName>
</protein>
<comment type="caution">
    <text evidence="1">The sequence shown here is derived from an EMBL/GenBank/DDBJ whole genome shotgun (WGS) entry which is preliminary data.</text>
</comment>
<gene>
    <name evidence="1" type="ORF">C4B59_06160</name>
</gene>